<evidence type="ECO:0000256" key="3">
    <source>
        <dbReference type="ARBA" id="ARBA00022989"/>
    </source>
</evidence>
<dbReference type="Proteomes" id="UP001162131">
    <property type="component" value="Unassembled WGS sequence"/>
</dbReference>
<feature type="transmembrane region" description="Helical" evidence="5">
    <location>
        <begin position="885"/>
        <end position="904"/>
    </location>
</feature>
<feature type="transmembrane region" description="Helical" evidence="5">
    <location>
        <begin position="620"/>
        <end position="638"/>
    </location>
</feature>
<evidence type="ECO:0000256" key="2">
    <source>
        <dbReference type="ARBA" id="ARBA00022692"/>
    </source>
</evidence>
<feature type="transmembrane region" description="Helical" evidence="5">
    <location>
        <begin position="800"/>
        <end position="821"/>
    </location>
</feature>
<keyword evidence="3 5" id="KW-1133">Transmembrane helix</keyword>
<dbReference type="PANTHER" id="PTHR30483:SF6">
    <property type="entry name" value="PERIPLASMIC BINDING PROTEIN OF ABC TRANSPORTER FOR NATURAL AMINO ACIDS"/>
    <property type="match status" value="1"/>
</dbReference>
<evidence type="ECO:0000259" key="6">
    <source>
        <dbReference type="Pfam" id="PF01094"/>
    </source>
</evidence>
<dbReference type="InterPro" id="IPR028082">
    <property type="entry name" value="Peripla_BP_I"/>
</dbReference>
<reference evidence="7" key="1">
    <citation type="submission" date="2021-09" db="EMBL/GenBank/DDBJ databases">
        <authorList>
            <consortium name="AG Swart"/>
            <person name="Singh M."/>
            <person name="Singh A."/>
            <person name="Seah K."/>
            <person name="Emmerich C."/>
        </authorList>
    </citation>
    <scope>NUCLEOTIDE SEQUENCE</scope>
    <source>
        <strain evidence="7">ATCC30299</strain>
    </source>
</reference>
<evidence type="ECO:0000256" key="5">
    <source>
        <dbReference type="SAM" id="Phobius"/>
    </source>
</evidence>
<comment type="caution">
    <text evidence="7">The sequence shown here is derived from an EMBL/GenBank/DDBJ whole genome shotgun (WGS) entry which is preliminary data.</text>
</comment>
<gene>
    <name evidence="7" type="ORF">BSTOLATCC_MIC53934</name>
</gene>
<proteinExistence type="predicted"/>
<name>A0AAU9K1H9_9CILI</name>
<dbReference type="Gene3D" id="3.40.50.2300">
    <property type="match status" value="2"/>
</dbReference>
<accession>A0AAU9K1H9</accession>
<evidence type="ECO:0000313" key="8">
    <source>
        <dbReference type="Proteomes" id="UP001162131"/>
    </source>
</evidence>
<evidence type="ECO:0000256" key="1">
    <source>
        <dbReference type="ARBA" id="ARBA00004370"/>
    </source>
</evidence>
<feature type="domain" description="Receptor ligand binding region" evidence="6">
    <location>
        <begin position="176"/>
        <end position="502"/>
    </location>
</feature>
<organism evidence="7 8">
    <name type="scientific">Blepharisma stoltei</name>
    <dbReference type="NCBI Taxonomy" id="1481888"/>
    <lineage>
        <taxon>Eukaryota</taxon>
        <taxon>Sar</taxon>
        <taxon>Alveolata</taxon>
        <taxon>Ciliophora</taxon>
        <taxon>Postciliodesmatophora</taxon>
        <taxon>Heterotrichea</taxon>
        <taxon>Heterotrichida</taxon>
        <taxon>Blepharismidae</taxon>
        <taxon>Blepharisma</taxon>
    </lineage>
</organism>
<feature type="transmembrane region" description="Helical" evidence="5">
    <location>
        <begin position="669"/>
        <end position="693"/>
    </location>
</feature>
<feature type="transmembrane region" description="Helical" evidence="5">
    <location>
        <begin position="765"/>
        <end position="788"/>
    </location>
</feature>
<dbReference type="EMBL" id="CAJZBQ010000053">
    <property type="protein sequence ID" value="CAG9331875.1"/>
    <property type="molecule type" value="Genomic_DNA"/>
</dbReference>
<dbReference type="SUPFAM" id="SSF53822">
    <property type="entry name" value="Periplasmic binding protein-like I"/>
    <property type="match status" value="1"/>
</dbReference>
<keyword evidence="2 5" id="KW-0812">Transmembrane</keyword>
<sequence>MGSTLYYISIRFTDTKDLQEALITAKLLTTGNGILLAQRSGYECEIEGSLIISELGYENISSEVNYMKKSIENAINFILNSTTGNDADEIITMLNLKWNQQTSFSLINIQNKNRTVVGHIINGNLEFFEKLTFIGNSSEIPKSTRKALKWSIEAGGTNPGSLSTTVSVIGGRGSAIAQDEINNKGSQLLSNFQLQSFNFDCGATFYDQAFATACYKNDIDKFGLAHISPLGSAMAYYSMLTFKKLNLTFPNVGCTNADASLNNTKIFPWYARVQISSSYAFSLVPILLNALGWKEIGILYQNDSYGQSGYYYIKQSIEKQDIRIVNSEDSRVIPANLNRTSVKDYKRIIQRIIDSEARLLVYLLQFPLCNYVMEELYDLGMRKGDIIIFTLVTDLLPLYSYNDTFLYKRLEIGTPMFTIVGQNWAGDLGKNVLSKYTETYKSSPNSFTCFYYDGLYLIAHALDYMINRGLDYYDPTKLMAAIRNQQFIGCTGRVSIEKGSNDRIMDTIDIQGNWLYDNGTLIVYKIGDFRPFSLKIISIEHPIFYPDGTTNKPTDLRNANQKCPFKDRLIKTFTSGRLLLFGICFAVALESIIITVVIWKKWWDVPIEPLTQREEISFQDLIVGFTICIEFFQFSAMGPDFSPISVLLSDLSNSFSLDLDDVLKMESGVFWIIVDAVFGGIALWLLLCIVVLTRLDERFPSFSPFRFLDWVADYLMPILGNLCFIPFVSICLDIFVCDQSIGDSFTDSFLSKDCTYFCWKDEHLVYAILSFFALLAYEPFAVFCRPLWQELQLFLHVKTVPLYLMVKSIFQIALIVLNKTVKRATGLGHGVIFIVLMVIYVVFIFRFKPYNYPRFSWWQALSLIGVIWIAFLSTVILGAGGDSNIYLILLFAGWVILILFGFYVQTKKYPSMLYRKKAGDTSTLFKFAFTFGKVARSSLAKIIPSSESKSNRLANE</sequence>
<dbReference type="PANTHER" id="PTHR30483">
    <property type="entry name" value="LEUCINE-SPECIFIC-BINDING PROTEIN"/>
    <property type="match status" value="1"/>
</dbReference>
<protein>
    <recommendedName>
        <fullName evidence="6">Receptor ligand binding region domain-containing protein</fullName>
    </recommendedName>
</protein>
<evidence type="ECO:0000313" key="7">
    <source>
        <dbReference type="EMBL" id="CAG9331875.1"/>
    </source>
</evidence>
<evidence type="ECO:0000256" key="4">
    <source>
        <dbReference type="ARBA" id="ARBA00023136"/>
    </source>
</evidence>
<feature type="transmembrane region" description="Helical" evidence="5">
    <location>
        <begin position="714"/>
        <end position="736"/>
    </location>
</feature>
<feature type="transmembrane region" description="Helical" evidence="5">
    <location>
        <begin position="578"/>
        <end position="599"/>
    </location>
</feature>
<dbReference type="AlphaFoldDB" id="A0AAU9K1H9"/>
<feature type="transmembrane region" description="Helical" evidence="5">
    <location>
        <begin position="827"/>
        <end position="845"/>
    </location>
</feature>
<keyword evidence="8" id="KW-1185">Reference proteome</keyword>
<feature type="transmembrane region" description="Helical" evidence="5">
    <location>
        <begin position="857"/>
        <end position="879"/>
    </location>
</feature>
<dbReference type="GO" id="GO:0016020">
    <property type="term" value="C:membrane"/>
    <property type="evidence" value="ECO:0007669"/>
    <property type="project" value="UniProtKB-SubCell"/>
</dbReference>
<comment type="subcellular location">
    <subcellularLocation>
        <location evidence="1">Membrane</location>
    </subcellularLocation>
</comment>
<dbReference type="InterPro" id="IPR051010">
    <property type="entry name" value="BCAA_transport"/>
</dbReference>
<keyword evidence="4 5" id="KW-0472">Membrane</keyword>
<dbReference type="Pfam" id="PF01094">
    <property type="entry name" value="ANF_receptor"/>
    <property type="match status" value="1"/>
</dbReference>
<dbReference type="InterPro" id="IPR001828">
    <property type="entry name" value="ANF_lig-bd_rcpt"/>
</dbReference>